<feature type="transmembrane region" description="Helical" evidence="1">
    <location>
        <begin position="57"/>
        <end position="77"/>
    </location>
</feature>
<sequence>MLESTIVSMASSMFLPEVPVTSIIELLLNNPKLAISVGLQLVMGLALGYVMSRVIKYVIAMVLVLVAGVLLNVWSLGGTTEDLIAVFSENLLAYKDVILSFLKTLGVLVVGPITLGFFLGLIVGWIKR</sequence>
<evidence type="ECO:0000313" key="2">
    <source>
        <dbReference type="EMBL" id="HHQ79862.1"/>
    </source>
</evidence>
<keyword evidence="1" id="KW-0812">Transmembrane</keyword>
<proteinExistence type="predicted"/>
<feature type="transmembrane region" description="Helical" evidence="1">
    <location>
        <begin position="97"/>
        <end position="126"/>
    </location>
</feature>
<comment type="caution">
    <text evidence="2">The sequence shown here is derived from an EMBL/GenBank/DDBJ whole genome shotgun (WGS) entry which is preliminary data.</text>
</comment>
<name>A0A7J3ZJ22_9CREN</name>
<dbReference type="EMBL" id="DRZC01000005">
    <property type="protein sequence ID" value="HHQ79862.1"/>
    <property type="molecule type" value="Genomic_DNA"/>
</dbReference>
<keyword evidence="1" id="KW-1133">Transmembrane helix</keyword>
<protein>
    <recommendedName>
        <fullName evidence="3">FUN14 family protein</fullName>
    </recommendedName>
</protein>
<organism evidence="2">
    <name type="scientific">Fervidicoccus fontis</name>
    <dbReference type="NCBI Taxonomy" id="683846"/>
    <lineage>
        <taxon>Archaea</taxon>
        <taxon>Thermoproteota</taxon>
        <taxon>Thermoprotei</taxon>
        <taxon>Fervidicoccales</taxon>
        <taxon>Fervidicoccaceae</taxon>
        <taxon>Fervidicoccus</taxon>
    </lineage>
</organism>
<keyword evidence="1" id="KW-0472">Membrane</keyword>
<reference evidence="2" key="1">
    <citation type="journal article" date="2020" name="mSystems">
        <title>Genome- and Community-Level Interaction Insights into Carbon Utilization and Element Cycling Functions of Hydrothermarchaeota in Hydrothermal Sediment.</title>
        <authorList>
            <person name="Zhou Z."/>
            <person name="Liu Y."/>
            <person name="Xu W."/>
            <person name="Pan J."/>
            <person name="Luo Z.H."/>
            <person name="Li M."/>
        </authorList>
    </citation>
    <scope>NUCLEOTIDE SEQUENCE [LARGE SCALE GENOMIC DNA]</scope>
    <source>
        <strain evidence="2">SpSt-1116</strain>
    </source>
</reference>
<gene>
    <name evidence="2" type="ORF">ENM78_00120</name>
</gene>
<accession>A0A7J3ZJ22</accession>
<evidence type="ECO:0008006" key="3">
    <source>
        <dbReference type="Google" id="ProtNLM"/>
    </source>
</evidence>
<feature type="transmembrane region" description="Helical" evidence="1">
    <location>
        <begin position="33"/>
        <end position="50"/>
    </location>
</feature>
<evidence type="ECO:0000256" key="1">
    <source>
        <dbReference type="SAM" id="Phobius"/>
    </source>
</evidence>
<dbReference type="AlphaFoldDB" id="A0A7J3ZJ22"/>